<protein>
    <submittedName>
        <fullName evidence="1">Uncharacterized protein</fullName>
    </submittedName>
</protein>
<keyword evidence="2" id="KW-1185">Reference proteome</keyword>
<accession>A0A9W8N7Q2</accession>
<name>A0A9W8N7Q2_9PEZI</name>
<gene>
    <name evidence="1" type="ORF">NPX13_g8697</name>
</gene>
<dbReference type="AlphaFoldDB" id="A0A9W8N7Q2"/>
<dbReference type="EMBL" id="JANPWZ010001957">
    <property type="protein sequence ID" value="KAJ3562090.1"/>
    <property type="molecule type" value="Genomic_DNA"/>
</dbReference>
<organism evidence="1 2">
    <name type="scientific">Xylaria arbuscula</name>
    <dbReference type="NCBI Taxonomy" id="114810"/>
    <lineage>
        <taxon>Eukaryota</taxon>
        <taxon>Fungi</taxon>
        <taxon>Dikarya</taxon>
        <taxon>Ascomycota</taxon>
        <taxon>Pezizomycotina</taxon>
        <taxon>Sordariomycetes</taxon>
        <taxon>Xylariomycetidae</taxon>
        <taxon>Xylariales</taxon>
        <taxon>Xylariaceae</taxon>
        <taxon>Xylaria</taxon>
    </lineage>
</organism>
<dbReference type="Proteomes" id="UP001148614">
    <property type="component" value="Unassembled WGS sequence"/>
</dbReference>
<sequence>MVRPSSESIRHKNALRHKNTLRDKIDRGDSPWAIFNYALENNLFHALWGYMKNSGVQELERFISVDERYTCWIVAVSGPCIRSASGDLSDENDLQLNYMATRIAAYTMFLQARISPRKELPPNNVDAARHDITKGSWSSNWDQHWENFLDSVFLSLTKLFAVVASVTIQRADPISVVDNANTEERDHANQTAPILYIAGIDSAWYHARDASQKDKVKKLVQSLDGSFYGKAKIAFIIDCFFWIYEVDPRAEPPKIYL</sequence>
<reference evidence="1" key="1">
    <citation type="submission" date="2022-07" db="EMBL/GenBank/DDBJ databases">
        <title>Genome Sequence of Xylaria arbuscula.</title>
        <authorList>
            <person name="Buettner E."/>
        </authorList>
    </citation>
    <scope>NUCLEOTIDE SEQUENCE</scope>
    <source>
        <strain evidence="1">VT107</strain>
    </source>
</reference>
<evidence type="ECO:0000313" key="1">
    <source>
        <dbReference type="EMBL" id="KAJ3562090.1"/>
    </source>
</evidence>
<evidence type="ECO:0000313" key="2">
    <source>
        <dbReference type="Proteomes" id="UP001148614"/>
    </source>
</evidence>
<comment type="caution">
    <text evidence="1">The sequence shown here is derived from an EMBL/GenBank/DDBJ whole genome shotgun (WGS) entry which is preliminary data.</text>
</comment>
<proteinExistence type="predicted"/>